<gene>
    <name evidence="1" type="ORF">CLIB1444_06S06172</name>
</gene>
<keyword evidence="1" id="KW-0121">Carboxypeptidase</keyword>
<sequence length="576" mass="63950">MRGLITDEKSISTKKSSLLKHVVALAAVVSVAYLTFNNWPYDVRTAQYDDKACPMHPIRAPESFVKDNTTALNILYDEDFRLGSVKKLSGAVQIDTQVFDDPPQVDDKPEYWKKFAKFHEYLEKTFPTVYDKLEVVKVNTYGLVFIWKGSDESLKPVMLCAHQDVVPIQKDTLDDWSYPPLEGHYDGEKVFGRGSSDCKNVLIAILESLELLIAKDYKPERGIIAALGFDEEVSGKKGALEISKYLEERFGQDSIYSILDEGTGISKEPNTGLIVAGPAVAEKGYVTINAKLKTKGGHASIPPDHTSIGIASELVYLLEENPFKPVLSTKNPTLEYLQCLAKYGGDAFPPSLARDILRAGYDKVSNSKVIQFLLNLPSPLFRYLIQTSQAVDIIRGGEKENALPEFTEIFVNHRIAVESSVKEVVDRFVEITKIVAKKHNLAVNLDGESVVGQEGTVGVFNIGVVDTTLEPSPVAPTTDKVWEYLAGASRHLVEDLIYPGLETPVIMAPSLMPANTDTRHYHKICGNVFRYTPALDPELLHNAHSVDEYIPVASHLHLVAFFYEYLQIVNTKDAGN</sequence>
<dbReference type="Proteomes" id="UP001152531">
    <property type="component" value="Unassembled WGS sequence"/>
</dbReference>
<evidence type="ECO:0000313" key="1">
    <source>
        <dbReference type="EMBL" id="CAH6721613.1"/>
    </source>
</evidence>
<name>A0ACA9Y9A5_9ASCO</name>
<accession>A0ACA9Y9A5</accession>
<keyword evidence="1" id="KW-0645">Protease</keyword>
<dbReference type="EMBL" id="CALSDN010000006">
    <property type="protein sequence ID" value="CAH6721613.1"/>
    <property type="molecule type" value="Genomic_DNA"/>
</dbReference>
<comment type="caution">
    <text evidence="1">The sequence shown here is derived from an EMBL/GenBank/DDBJ whole genome shotgun (WGS) entry which is preliminary data.</text>
</comment>
<reference evidence="1" key="1">
    <citation type="submission" date="2022-06" db="EMBL/GenBank/DDBJ databases">
        <authorList>
            <person name="Legras J.-L."/>
            <person name="Devillers H."/>
            <person name="Grondin C."/>
        </authorList>
    </citation>
    <scope>NUCLEOTIDE SEQUENCE</scope>
    <source>
        <strain evidence="1">CLIB 1444</strain>
    </source>
</reference>
<organism evidence="1 2">
    <name type="scientific">[Candida] jaroonii</name>
    <dbReference type="NCBI Taxonomy" id="467808"/>
    <lineage>
        <taxon>Eukaryota</taxon>
        <taxon>Fungi</taxon>
        <taxon>Dikarya</taxon>
        <taxon>Ascomycota</taxon>
        <taxon>Saccharomycotina</taxon>
        <taxon>Pichiomycetes</taxon>
        <taxon>Debaryomycetaceae</taxon>
        <taxon>Yamadazyma</taxon>
    </lineage>
</organism>
<evidence type="ECO:0000313" key="2">
    <source>
        <dbReference type="Proteomes" id="UP001152531"/>
    </source>
</evidence>
<proteinExistence type="predicted"/>
<keyword evidence="2" id="KW-1185">Reference proteome</keyword>
<keyword evidence="1" id="KW-0378">Hydrolase</keyword>
<protein>
    <submittedName>
        <fullName evidence="1">Carboxypeptidase S</fullName>
    </submittedName>
</protein>